<dbReference type="InterPro" id="IPR036942">
    <property type="entry name" value="Beta-barrel_TonB_sf"/>
</dbReference>
<evidence type="ECO:0000256" key="4">
    <source>
        <dbReference type="ARBA" id="ARBA00022692"/>
    </source>
</evidence>
<protein>
    <submittedName>
        <fullName evidence="15">Putative outer membrane protein</fullName>
    </submittedName>
</protein>
<evidence type="ECO:0000256" key="8">
    <source>
        <dbReference type="ARBA" id="ARBA00023170"/>
    </source>
</evidence>
<dbReference type="SUPFAM" id="SSF49464">
    <property type="entry name" value="Carboxypeptidase regulatory domain-like"/>
    <property type="match status" value="1"/>
</dbReference>
<dbReference type="InterPro" id="IPR008969">
    <property type="entry name" value="CarboxyPept-like_regulatory"/>
</dbReference>
<dbReference type="Proteomes" id="UP000192746">
    <property type="component" value="Unassembled WGS sequence"/>
</dbReference>
<keyword evidence="7 10" id="KW-0472">Membrane</keyword>
<feature type="signal peptide" evidence="12">
    <location>
        <begin position="1"/>
        <end position="20"/>
    </location>
</feature>
<dbReference type="InterPro" id="IPR039426">
    <property type="entry name" value="TonB-dep_rcpt-like"/>
</dbReference>
<evidence type="ECO:0000313" key="15">
    <source>
        <dbReference type="EMBL" id="ORL47372.1"/>
    </source>
</evidence>
<feature type="domain" description="TonB-dependent receptor-like beta-barrel" evidence="13">
    <location>
        <begin position="461"/>
        <end position="841"/>
    </location>
</feature>
<reference evidence="15 16" key="1">
    <citation type="submission" date="2013-04" db="EMBL/GenBank/DDBJ databases">
        <title>Zunongwangia sp. 22II14-10F7 Genome Sequencing.</title>
        <authorList>
            <person name="Lai Q."/>
            <person name="Shao Z."/>
        </authorList>
    </citation>
    <scope>NUCLEOTIDE SEQUENCE [LARGE SCALE GENOMIC DNA]</scope>
    <source>
        <strain evidence="15 16">22II14-10F7</strain>
    </source>
</reference>
<dbReference type="GO" id="GO:0044718">
    <property type="term" value="P:siderophore transmembrane transport"/>
    <property type="evidence" value="ECO:0007669"/>
    <property type="project" value="TreeGrafter"/>
</dbReference>
<keyword evidence="16" id="KW-1185">Reference proteome</keyword>
<feature type="domain" description="TonB-dependent receptor plug" evidence="14">
    <location>
        <begin position="220"/>
        <end position="344"/>
    </location>
</feature>
<organism evidence="15 16">
    <name type="scientific">Zunongwangia atlantica 22II14-10F7</name>
    <dbReference type="NCBI Taxonomy" id="1185767"/>
    <lineage>
        <taxon>Bacteria</taxon>
        <taxon>Pseudomonadati</taxon>
        <taxon>Bacteroidota</taxon>
        <taxon>Flavobacteriia</taxon>
        <taxon>Flavobacteriales</taxon>
        <taxon>Flavobacteriaceae</taxon>
        <taxon>Zunongwangia</taxon>
    </lineage>
</organism>
<evidence type="ECO:0000256" key="7">
    <source>
        <dbReference type="ARBA" id="ARBA00023136"/>
    </source>
</evidence>
<evidence type="ECO:0000256" key="3">
    <source>
        <dbReference type="ARBA" id="ARBA00022452"/>
    </source>
</evidence>
<dbReference type="EMBL" id="ARYN01000001">
    <property type="protein sequence ID" value="ORL47372.1"/>
    <property type="molecule type" value="Genomic_DNA"/>
</dbReference>
<keyword evidence="8" id="KW-0675">Receptor</keyword>
<dbReference type="Gene3D" id="2.40.170.20">
    <property type="entry name" value="TonB-dependent receptor, beta-barrel domain"/>
    <property type="match status" value="1"/>
</dbReference>
<dbReference type="GO" id="GO:0009279">
    <property type="term" value="C:cell outer membrane"/>
    <property type="evidence" value="ECO:0007669"/>
    <property type="project" value="UniProtKB-SubCell"/>
</dbReference>
<dbReference type="PANTHER" id="PTHR30069:SF29">
    <property type="entry name" value="HEMOGLOBIN AND HEMOGLOBIN-HAPTOGLOBIN-BINDING PROTEIN 1-RELATED"/>
    <property type="match status" value="1"/>
</dbReference>
<dbReference type="AlphaFoldDB" id="A0A1Y1T9K8"/>
<keyword evidence="2 10" id="KW-0813">Transport</keyword>
<dbReference type="SUPFAM" id="SSF56935">
    <property type="entry name" value="Porins"/>
    <property type="match status" value="1"/>
</dbReference>
<dbReference type="Pfam" id="PF13715">
    <property type="entry name" value="CarbopepD_reg_2"/>
    <property type="match status" value="1"/>
</dbReference>
<keyword evidence="5 12" id="KW-0732">Signal</keyword>
<evidence type="ECO:0000256" key="2">
    <source>
        <dbReference type="ARBA" id="ARBA00022448"/>
    </source>
</evidence>
<evidence type="ECO:0000256" key="10">
    <source>
        <dbReference type="PROSITE-ProRule" id="PRU01360"/>
    </source>
</evidence>
<dbReference type="Pfam" id="PF00593">
    <property type="entry name" value="TonB_dep_Rec_b-barrel"/>
    <property type="match status" value="1"/>
</dbReference>
<dbReference type="PANTHER" id="PTHR30069">
    <property type="entry name" value="TONB-DEPENDENT OUTER MEMBRANE RECEPTOR"/>
    <property type="match status" value="1"/>
</dbReference>
<dbReference type="InterPro" id="IPR012910">
    <property type="entry name" value="Plug_dom"/>
</dbReference>
<feature type="chain" id="PRO_5012192160" evidence="12">
    <location>
        <begin position="21"/>
        <end position="1055"/>
    </location>
</feature>
<evidence type="ECO:0000256" key="1">
    <source>
        <dbReference type="ARBA" id="ARBA00004571"/>
    </source>
</evidence>
<evidence type="ECO:0000259" key="14">
    <source>
        <dbReference type="Pfam" id="PF07715"/>
    </source>
</evidence>
<evidence type="ECO:0000259" key="13">
    <source>
        <dbReference type="Pfam" id="PF00593"/>
    </source>
</evidence>
<gene>
    <name evidence="15" type="ORF">IIF7_01385</name>
</gene>
<dbReference type="RefSeq" id="WP_084839869.1">
    <property type="nucleotide sequence ID" value="NZ_ARYN01000001.1"/>
</dbReference>
<comment type="caution">
    <text evidence="15">The sequence shown here is derived from an EMBL/GenBank/DDBJ whole genome shotgun (WGS) entry which is preliminary data.</text>
</comment>
<dbReference type="STRING" id="1185767.IIF7_01385"/>
<keyword evidence="6 11" id="KW-0798">TonB box</keyword>
<evidence type="ECO:0000313" key="16">
    <source>
        <dbReference type="Proteomes" id="UP000192746"/>
    </source>
</evidence>
<keyword evidence="4 10" id="KW-0812">Transmembrane</keyword>
<dbReference type="Gene3D" id="2.60.40.1120">
    <property type="entry name" value="Carboxypeptidase-like, regulatory domain"/>
    <property type="match status" value="1"/>
</dbReference>
<dbReference type="Gene3D" id="2.170.130.10">
    <property type="entry name" value="TonB-dependent receptor, plug domain"/>
    <property type="match status" value="1"/>
</dbReference>
<dbReference type="Gene3D" id="3.55.50.30">
    <property type="match status" value="1"/>
</dbReference>
<keyword evidence="3 10" id="KW-1134">Transmembrane beta strand</keyword>
<dbReference type="InterPro" id="IPR000531">
    <property type="entry name" value="Beta-barrel_TonB"/>
</dbReference>
<sequence length="1055" mass="116817">MVKKLFFILFAFGLSTSFYANSFREKSSPESSKIKFKDRLIGLDIKNSPLTQVFLEIESQIEKKFIYLPDQEIYKSKVSLNISKAPLQDVLDKLEQLVALKFKVTENGILVKEKSKSETKSLQQVRIQGKVLDEQSLPIPGATLMLTSENRGTATDFDGNFSISLNTSDLPVELKVTFVGYKTRYIPVTEAVNDLQIILEASTESLNEVVITGQGADVRKKRLSTSVVTINEDELNKISAQRIDQKLSAELPNAQINLTGGQAGATSIIRARGVNSAFLSSTPIIYLDGVRMDNLNTQMQLGGTSQGSAISALADIPMDNIEKIEYINGGAATTLYGSDAANGVIQIFTKKGGKLGTSLTLEAESGVETPTNDYLYFDRTDDLLFRNGFYQKYRLNLNGKGEEGFGYTFSGSFRNSSGVQIHDQNENLKADFSTGFRAKLNDKLNYESSFIYVHNEYKRNRNGNQGGYTGLWFAEDGASSFTGPGFNNRLDELTDQEFQDIKSYIDNAERLQDNQIVVNRFTTSQILKYKPLDNLNFRFTGGLDYRAQDQNVVSTNEYLTATRGQEVMDEGSIQNVQRNYLGLTLELTGQHNWDIGNFSLITTFGGQFFRTSDHQILYSGSNIRDGAQTISDAAVKDSDEYLSEVLNYGVYLQENIGFKDKLFIDLGIRGDRNPAFGENIGTQFYPKAGVSYMLSSESWFNSELFNSVRLRGSYGVAGNLPPAYTNERTIRFDGFLGEQSAYFGQPGNENLRPEKTTTFEGGIDLSLANSRINFSAGYYRALTRDGLFYVPSAPSTGYSISQLYNIGEIENYGLEISANFVPIETKDMNLSISASFNTLHNEVLDSGGAPAFNINGFSARTLQTVVQEGYPVGFIRGNYGTFDENGVLETSVPQSYLGTTIPDIFGNLSLNYSYKNFSLFANASYQAGAYAHNWDAQFRYNYAASEDYIPAGEIEANGRSNWLSFTNRFVEKTDFLKIRTIGLSYTLQPKNEAMYKSIMFGLTAVNPLNFTSSSFDPEATISGAAQGQGGASTGGISYATYSAPRQFLGSIRINL</sequence>
<comment type="subcellular location">
    <subcellularLocation>
        <location evidence="1 10">Cell outer membrane</location>
        <topology evidence="1 10">Multi-pass membrane protein</topology>
    </subcellularLocation>
</comment>
<dbReference type="Pfam" id="PF07715">
    <property type="entry name" value="Plug"/>
    <property type="match status" value="1"/>
</dbReference>
<evidence type="ECO:0000256" key="5">
    <source>
        <dbReference type="ARBA" id="ARBA00022729"/>
    </source>
</evidence>
<dbReference type="OrthoDB" id="9768177at2"/>
<accession>A0A1Y1T9K8</accession>
<keyword evidence="9 10" id="KW-0998">Cell outer membrane</keyword>
<name>A0A1Y1T9K8_9FLAO</name>
<evidence type="ECO:0000256" key="12">
    <source>
        <dbReference type="SAM" id="SignalP"/>
    </source>
</evidence>
<comment type="similarity">
    <text evidence="10 11">Belongs to the TonB-dependent receptor family.</text>
</comment>
<dbReference type="PROSITE" id="PS52016">
    <property type="entry name" value="TONB_DEPENDENT_REC_3"/>
    <property type="match status" value="1"/>
</dbReference>
<proteinExistence type="inferred from homology"/>
<dbReference type="GO" id="GO:0015344">
    <property type="term" value="F:siderophore uptake transmembrane transporter activity"/>
    <property type="evidence" value="ECO:0007669"/>
    <property type="project" value="TreeGrafter"/>
</dbReference>
<evidence type="ECO:0000256" key="11">
    <source>
        <dbReference type="RuleBase" id="RU003357"/>
    </source>
</evidence>
<dbReference type="InterPro" id="IPR037066">
    <property type="entry name" value="Plug_dom_sf"/>
</dbReference>
<evidence type="ECO:0000256" key="9">
    <source>
        <dbReference type="ARBA" id="ARBA00023237"/>
    </source>
</evidence>
<evidence type="ECO:0000256" key="6">
    <source>
        <dbReference type="ARBA" id="ARBA00023077"/>
    </source>
</evidence>